<organism evidence="5 6">
    <name type="scientific">Flavobacterium jejuense</name>
    <dbReference type="NCBI Taxonomy" id="1544455"/>
    <lineage>
        <taxon>Bacteria</taxon>
        <taxon>Pseudomonadati</taxon>
        <taxon>Bacteroidota</taxon>
        <taxon>Flavobacteriia</taxon>
        <taxon>Flavobacteriales</taxon>
        <taxon>Flavobacteriaceae</taxon>
        <taxon>Flavobacterium</taxon>
    </lineage>
</organism>
<keyword evidence="1" id="KW-1188">Viral release from host cell</keyword>
<keyword evidence="3" id="KW-0378">Hydrolase</keyword>
<keyword evidence="6" id="KW-1185">Reference proteome</keyword>
<evidence type="ECO:0000313" key="5">
    <source>
        <dbReference type="EMBL" id="NHN26765.1"/>
    </source>
</evidence>
<evidence type="ECO:0000259" key="4">
    <source>
        <dbReference type="Pfam" id="PF04586"/>
    </source>
</evidence>
<dbReference type="RefSeq" id="WP_140963086.1">
    <property type="nucleotide sequence ID" value="NZ_VEVQ02000009.1"/>
</dbReference>
<comment type="caution">
    <text evidence="5">The sequence shown here is derived from an EMBL/GenBank/DDBJ whole genome shotgun (WGS) entry which is preliminary data.</text>
</comment>
<proteinExistence type="predicted"/>
<evidence type="ECO:0000256" key="1">
    <source>
        <dbReference type="ARBA" id="ARBA00022612"/>
    </source>
</evidence>
<evidence type="ECO:0000256" key="2">
    <source>
        <dbReference type="ARBA" id="ARBA00022670"/>
    </source>
</evidence>
<protein>
    <recommendedName>
        <fullName evidence="4">Prohead serine protease domain-containing protein</fullName>
    </recommendedName>
</protein>
<accession>A0ABX0ISD5</accession>
<evidence type="ECO:0000313" key="6">
    <source>
        <dbReference type="Proteomes" id="UP000817854"/>
    </source>
</evidence>
<name>A0ABX0ISD5_9FLAO</name>
<sequence>MTHDFIISTENVNEYGYRILTSGIDYKQYMRNPIVLFMHEREYNKTEKQKGSAVIGRCIKIYKDGTDLKATIEFDTDDEFAKSIEGKVSRGFIRMASIYAEPKESSSEPELILPGQMYETITKCKLVEISIVDIGGNDDALKLSKGNKQMLTKLSLNTKNKNMSKLGMIALALGIVAESNEDAVLTKATELKLAKEKTDQELTAVKLELSKRKTAEATSLVEKAIALSLLPESLKETQIKAFDADFEGQKVILSKLISDKEAEKGLDADQSKIKDVILSGKSSKPSGNDTKETFDYLQKFDSIKLAKIRKDTPEVYEKLAQDYANGVRHKE</sequence>
<dbReference type="Proteomes" id="UP000817854">
    <property type="component" value="Unassembled WGS sequence"/>
</dbReference>
<reference evidence="5 6" key="2">
    <citation type="submission" date="2019-05" db="EMBL/GenBank/DDBJ databases">
        <authorList>
            <person name="Lianzixin W."/>
        </authorList>
    </citation>
    <scope>NUCLEOTIDE SEQUENCE [LARGE SCALE GENOMIC DNA]</scope>
    <source>
        <strain evidence="5 6">EC11</strain>
    </source>
</reference>
<dbReference type="EMBL" id="VEVQ02000009">
    <property type="protein sequence ID" value="NHN26765.1"/>
    <property type="molecule type" value="Genomic_DNA"/>
</dbReference>
<dbReference type="InterPro" id="IPR054613">
    <property type="entry name" value="Peptidase_S78_dom"/>
</dbReference>
<reference evidence="5 6" key="3">
    <citation type="submission" date="2020-02" db="EMBL/GenBank/DDBJ databases">
        <title>Flavobacterium profundi sp. nov., isolated from a deep-sea seamount.</title>
        <authorList>
            <person name="Zhang D.-C."/>
        </authorList>
    </citation>
    <scope>NUCLEOTIDE SEQUENCE [LARGE SCALE GENOMIC DNA]</scope>
    <source>
        <strain evidence="5 6">EC11</strain>
    </source>
</reference>
<feature type="domain" description="Prohead serine protease" evidence="4">
    <location>
        <begin position="53"/>
        <end position="141"/>
    </location>
</feature>
<gene>
    <name evidence="5" type="ORF">FIA58_013855</name>
</gene>
<keyword evidence="2" id="KW-0645">Protease</keyword>
<reference evidence="6" key="1">
    <citation type="submission" date="2019-05" db="EMBL/GenBank/DDBJ databases">
        <title>Flavobacterium profundi sp. nov., isolated from a deep-sea seamount.</title>
        <authorList>
            <person name="Zhang D.-C."/>
        </authorList>
    </citation>
    <scope>NUCLEOTIDE SEQUENCE [LARGE SCALE GENOMIC DNA]</scope>
    <source>
        <strain evidence="6">EC11</strain>
    </source>
</reference>
<dbReference type="Pfam" id="PF04586">
    <property type="entry name" value="Peptidase_S78"/>
    <property type="match status" value="1"/>
</dbReference>
<evidence type="ECO:0000256" key="3">
    <source>
        <dbReference type="ARBA" id="ARBA00022801"/>
    </source>
</evidence>